<protein>
    <recommendedName>
        <fullName evidence="2 4">Cell division topological specificity factor</fullName>
    </recommendedName>
</protein>
<dbReference type="Gene3D" id="3.30.1070.10">
    <property type="entry name" value="Cell division topological specificity factor MinE"/>
    <property type="match status" value="1"/>
</dbReference>
<evidence type="ECO:0000256" key="1">
    <source>
        <dbReference type="ARBA" id="ARBA00008168"/>
    </source>
</evidence>
<evidence type="ECO:0000256" key="3">
    <source>
        <dbReference type="ARBA" id="ARBA00025265"/>
    </source>
</evidence>
<proteinExistence type="inferred from homology"/>
<dbReference type="AlphaFoldDB" id="A0AAI8MPG3"/>
<name>A0AAI8MPG3_9HELI</name>
<dbReference type="NCBIfam" id="NF001422">
    <property type="entry name" value="PRK00296.1"/>
    <property type="match status" value="1"/>
</dbReference>
<keyword evidence="4 5" id="KW-0132">Cell division</keyword>
<dbReference type="SUPFAM" id="SSF55229">
    <property type="entry name" value="Cell division protein MinE topological specificity domain"/>
    <property type="match status" value="1"/>
</dbReference>
<dbReference type="GO" id="GO:0051301">
    <property type="term" value="P:cell division"/>
    <property type="evidence" value="ECO:0007669"/>
    <property type="project" value="UniProtKB-KW"/>
</dbReference>
<dbReference type="KEGG" id="hcb:HCBAA847_2270"/>
<dbReference type="EMBL" id="AP012492">
    <property type="protein sequence ID" value="BAM33485.1"/>
    <property type="molecule type" value="Genomic_DNA"/>
</dbReference>
<evidence type="ECO:0000256" key="2">
    <source>
        <dbReference type="ARBA" id="ARBA00020112"/>
    </source>
</evidence>
<keyword evidence="7" id="KW-1185">Reference proteome</keyword>
<gene>
    <name evidence="4 6" type="primary">minE</name>
    <name evidence="5" type="ORF">HCBAA847_2270</name>
    <name evidence="6" type="ORF">HCCG_00672</name>
</gene>
<dbReference type="Proteomes" id="UP000006036">
    <property type="component" value="Chromosome 1"/>
</dbReference>
<evidence type="ECO:0000313" key="7">
    <source>
        <dbReference type="Proteomes" id="UP000005755"/>
    </source>
</evidence>
<dbReference type="NCBIfam" id="TIGR01215">
    <property type="entry name" value="minE"/>
    <property type="match status" value="1"/>
</dbReference>
<evidence type="ECO:0000256" key="4">
    <source>
        <dbReference type="HAMAP-Rule" id="MF_00262"/>
    </source>
</evidence>
<evidence type="ECO:0000313" key="8">
    <source>
        <dbReference type="Proteomes" id="UP000006036"/>
    </source>
</evidence>
<dbReference type="InterPro" id="IPR036707">
    <property type="entry name" value="MinE_sf"/>
</dbReference>
<dbReference type="InterPro" id="IPR005527">
    <property type="entry name" value="MinE"/>
</dbReference>
<dbReference type="HAMAP" id="MF_00262">
    <property type="entry name" value="MinE"/>
    <property type="match status" value="1"/>
</dbReference>
<comment type="function">
    <text evidence="3 4">Prevents the cell division inhibition by proteins MinC and MinD at internal division sites while permitting inhibition at polar sites. This ensures cell division at the proper site by restricting the formation of a division septum at the midpoint of the long axis of the cell.</text>
</comment>
<dbReference type="GO" id="GO:0032955">
    <property type="term" value="P:regulation of division septum assembly"/>
    <property type="evidence" value="ECO:0007669"/>
    <property type="project" value="InterPro"/>
</dbReference>
<evidence type="ECO:0000313" key="6">
    <source>
        <dbReference type="EMBL" id="EFR46126.1"/>
    </source>
</evidence>
<dbReference type="RefSeq" id="WP_002955975.1">
    <property type="nucleotide sequence ID" value="NC_020555.1"/>
</dbReference>
<dbReference type="EMBL" id="DS990391">
    <property type="protein sequence ID" value="EFR46126.1"/>
    <property type="molecule type" value="Genomic_DNA"/>
</dbReference>
<accession>A0AAI8MPG3</accession>
<organism evidence="5 8">
    <name type="scientific">Helicobacter cinaedi CCUG 18818 = ATCC BAA-847</name>
    <dbReference type="NCBI Taxonomy" id="537971"/>
    <lineage>
        <taxon>Bacteria</taxon>
        <taxon>Pseudomonadati</taxon>
        <taxon>Campylobacterota</taxon>
        <taxon>Epsilonproteobacteria</taxon>
        <taxon>Campylobacterales</taxon>
        <taxon>Helicobacteraceae</taxon>
        <taxon>Helicobacter</taxon>
    </lineage>
</organism>
<dbReference type="Proteomes" id="UP000005755">
    <property type="component" value="Unassembled WGS sequence"/>
</dbReference>
<reference evidence="7" key="4">
    <citation type="journal article" date="2014" name="Genome Announc.">
        <title>Draft genome sequences of six enterohepatic helicobacter species isolated from humans and one from rhesus macaques.</title>
        <authorList>
            <person name="Shen Z."/>
            <person name="Sheh A."/>
            <person name="Young S.K."/>
            <person name="Abouelliel A."/>
            <person name="Ward D.V."/>
            <person name="Earl A.M."/>
            <person name="Fox J.G."/>
        </authorList>
    </citation>
    <scope>NUCLEOTIDE SEQUENCE [LARGE SCALE GENOMIC DNA]</scope>
    <source>
        <strain evidence="7">CCUG 18818</strain>
    </source>
</reference>
<evidence type="ECO:0000313" key="5">
    <source>
        <dbReference type="EMBL" id="BAM33485.1"/>
    </source>
</evidence>
<comment type="similarity">
    <text evidence="1 4">Belongs to the MinE family.</text>
</comment>
<dbReference type="Pfam" id="PF03776">
    <property type="entry name" value="MinE"/>
    <property type="match status" value="1"/>
</dbReference>
<reference evidence="6" key="1">
    <citation type="submission" date="2008-08" db="EMBL/GenBank/DDBJ databases">
        <title>Annotation of Helicobacter cinaedi strain CCUG 18818.</title>
        <authorList>
            <consortium name="The Broad Institute Genome Sequencing Platform"/>
            <person name="Fox J.G."/>
            <person name="Shen Z."/>
            <person name="Charoenlap N."/>
            <person name="Schauer D.B."/>
            <person name="Ward D."/>
            <person name="Mehta T."/>
            <person name="Young S."/>
            <person name="Jaffe D."/>
            <person name="Gnerre S."/>
            <person name="Berlin A."/>
            <person name="Heiman D."/>
            <person name="Hepburn T."/>
            <person name="Shea T."/>
            <person name="Sykes S."/>
            <person name="Alvarado L."/>
            <person name="Kodira C."/>
            <person name="Borodovsky M."/>
            <person name="Lander E."/>
            <person name="Galagan J."/>
            <person name="Nusbaum C."/>
            <person name="Birren B."/>
        </authorList>
    </citation>
    <scope>NUCLEOTIDE SEQUENCE</scope>
    <source>
        <strain evidence="6">CCUG 18818</strain>
    </source>
</reference>
<sequence length="83" mass="9395">MNLFGMFGGSQKSATNARERLKLVLSHERTANIPYLEDMQKEILQVVQKYTKATDIHFSTNSNSHISTLEVQITLGQITTRNV</sequence>
<reference evidence="5" key="3">
    <citation type="submission" date="2012-07" db="EMBL/GenBank/DDBJ databases">
        <authorList>
            <person name="Akiyama T."/>
            <person name="Takeshita N."/>
            <person name="Ohmagari N."/>
            <person name="Kirikae T."/>
        </authorList>
    </citation>
    <scope>NUCLEOTIDE SEQUENCE</scope>
    <source>
        <strain evidence="5">ATCC BAA-847</strain>
    </source>
</reference>
<reference evidence="5 8" key="2">
    <citation type="journal article" date="2012" name="J. Bacteriol.">
        <title>Complete Genome Sequence of Helicobacter cinaedi Type Strain ATCC BAA-847.</title>
        <authorList>
            <person name="Miyoshi-Akiyama T."/>
            <person name="Takeshita N."/>
            <person name="Ohmagari N."/>
            <person name="Kirikae T."/>
        </authorList>
    </citation>
    <scope>NUCLEOTIDE SEQUENCE [LARGE SCALE GENOMIC DNA]</scope>
    <source>
        <strain evidence="5 8">ATCC BAA-847</strain>
    </source>
</reference>
<keyword evidence="4" id="KW-0131">Cell cycle</keyword>